<gene>
    <name evidence="2" type="ORF">HGMM_F01E07C03</name>
</gene>
<dbReference type="GO" id="GO:0016746">
    <property type="term" value="F:acyltransferase activity"/>
    <property type="evidence" value="ECO:0007669"/>
    <property type="project" value="InterPro"/>
</dbReference>
<reference evidence="2" key="1">
    <citation type="journal article" date="2005" name="Environ. Microbiol.">
        <title>Genetic and functional properties of uncultivated thermophilic crenarchaeotes from a subsurface gold mine as revealed by analysis of genome fragments.</title>
        <authorList>
            <person name="Nunoura T."/>
            <person name="Hirayama H."/>
            <person name="Takami H."/>
            <person name="Oida H."/>
            <person name="Nishi S."/>
            <person name="Shimamura S."/>
            <person name="Suzuki Y."/>
            <person name="Inagaki F."/>
            <person name="Takai K."/>
            <person name="Nealson K.H."/>
            <person name="Horikoshi K."/>
        </authorList>
    </citation>
    <scope>NUCLEOTIDE SEQUENCE</scope>
</reference>
<reference evidence="2" key="2">
    <citation type="journal article" date="2012" name="PLoS ONE">
        <title>A Deeply Branching Thermophilic Bacterium with an Ancient Acetyl-CoA Pathway Dominates a Subsurface Ecosystem.</title>
        <authorList>
            <person name="Takami H."/>
            <person name="Noguchi H."/>
            <person name="Takaki Y."/>
            <person name="Uchiyama I."/>
            <person name="Toyoda A."/>
            <person name="Nishi S."/>
            <person name="Chee G.-J."/>
            <person name="Arai W."/>
            <person name="Nunoura T."/>
            <person name="Itoh T."/>
            <person name="Hattori M."/>
            <person name="Takai K."/>
        </authorList>
    </citation>
    <scope>NUCLEOTIDE SEQUENCE</scope>
</reference>
<evidence type="ECO:0000313" key="2">
    <source>
        <dbReference type="EMBL" id="BAL52531.1"/>
    </source>
</evidence>
<proteinExistence type="predicted"/>
<evidence type="ECO:0000259" key="1">
    <source>
        <dbReference type="SMART" id="SM00563"/>
    </source>
</evidence>
<feature type="domain" description="Phospholipid/glycerol acyltransferase" evidence="1">
    <location>
        <begin position="62"/>
        <end position="215"/>
    </location>
</feature>
<protein>
    <submittedName>
        <fullName evidence="2">Hypothetical conserved protein</fullName>
    </submittedName>
</protein>
<dbReference type="AlphaFoldDB" id="H5S8P5"/>
<dbReference type="SMART" id="SM00563">
    <property type="entry name" value="PlsC"/>
    <property type="match status" value="1"/>
</dbReference>
<dbReference type="InterPro" id="IPR002123">
    <property type="entry name" value="Plipid/glycerol_acylTrfase"/>
</dbReference>
<accession>H5S8P5</accession>
<organism evidence="2">
    <name type="scientific">uncultured Chloroflexota bacterium</name>
    <dbReference type="NCBI Taxonomy" id="166587"/>
    <lineage>
        <taxon>Bacteria</taxon>
        <taxon>Bacillati</taxon>
        <taxon>Chloroflexota</taxon>
        <taxon>environmental samples</taxon>
    </lineage>
</organism>
<dbReference type="EMBL" id="AP011631">
    <property type="protein sequence ID" value="BAL52531.1"/>
    <property type="molecule type" value="Genomic_DNA"/>
</dbReference>
<name>H5S8P5_9CHLR</name>
<dbReference type="SUPFAM" id="SSF69593">
    <property type="entry name" value="Glycerol-3-phosphate (1)-acyltransferase"/>
    <property type="match status" value="2"/>
</dbReference>
<sequence>MSSLPLESLSPPWSFAGLAILVVARREVISDRLYRILARLLEILFWGGELEGIKNLPEEGPAVFIANHLGALGPIAIVASLPVRVYPWIIADMVDEQKAAAYLNQDFTEPQLHLPPPLSLWFSRLLSRITVPLLRAFGCIPVYHDPERLYSALEESLHHLEQGHFLLIFPEDPAQPRDPLTHMTPFYKGFTRLGEMFYQRCKKVLKFYPLAVSGIYRIVRVGEPVAFNPLNPVAIERIRLKQLLENSVRSMYLDLHTPALKSSHV</sequence>